<sequence>MERHGPGTDGAWRRRSSGNLVPFTPHFFFHMGAFPWERKGFGHSTERWQKGSYTYEASGRMATAVVVALAAEIGEGRIGSIGSKSDGAFLLFLLLMMSASDPFSEHMEHNGHPDMT</sequence>
<comment type="caution">
    <text evidence="1">The sequence shown here is derived from an EMBL/GenBank/DDBJ whole genome shotgun (WGS) entry which is preliminary data.</text>
</comment>
<gene>
    <name evidence="1" type="ORF">CRENBAI_026230</name>
</gene>
<keyword evidence="2" id="KW-1185">Reference proteome</keyword>
<dbReference type="EMBL" id="JAHHUM010000664">
    <property type="protein sequence ID" value="KAK5617825.1"/>
    <property type="molecule type" value="Genomic_DNA"/>
</dbReference>
<organism evidence="1 2">
    <name type="scientific">Crenichthys baileyi</name>
    <name type="common">White River springfish</name>
    <dbReference type="NCBI Taxonomy" id="28760"/>
    <lineage>
        <taxon>Eukaryota</taxon>
        <taxon>Metazoa</taxon>
        <taxon>Chordata</taxon>
        <taxon>Craniata</taxon>
        <taxon>Vertebrata</taxon>
        <taxon>Euteleostomi</taxon>
        <taxon>Actinopterygii</taxon>
        <taxon>Neopterygii</taxon>
        <taxon>Teleostei</taxon>
        <taxon>Neoteleostei</taxon>
        <taxon>Acanthomorphata</taxon>
        <taxon>Ovalentaria</taxon>
        <taxon>Atherinomorphae</taxon>
        <taxon>Cyprinodontiformes</taxon>
        <taxon>Goodeidae</taxon>
        <taxon>Crenichthys</taxon>
    </lineage>
</organism>
<dbReference type="AlphaFoldDB" id="A0AAV9S958"/>
<feature type="non-terminal residue" evidence="1">
    <location>
        <position position="116"/>
    </location>
</feature>
<dbReference type="Proteomes" id="UP001311232">
    <property type="component" value="Unassembled WGS sequence"/>
</dbReference>
<reference evidence="1 2" key="1">
    <citation type="submission" date="2021-06" db="EMBL/GenBank/DDBJ databases">
        <authorList>
            <person name="Palmer J.M."/>
        </authorList>
    </citation>
    <scope>NUCLEOTIDE SEQUENCE [LARGE SCALE GENOMIC DNA]</scope>
    <source>
        <strain evidence="1 2">MEX-2019</strain>
        <tissue evidence="1">Muscle</tissue>
    </source>
</reference>
<evidence type="ECO:0000313" key="2">
    <source>
        <dbReference type="Proteomes" id="UP001311232"/>
    </source>
</evidence>
<evidence type="ECO:0000313" key="1">
    <source>
        <dbReference type="EMBL" id="KAK5617825.1"/>
    </source>
</evidence>
<proteinExistence type="predicted"/>
<protein>
    <submittedName>
        <fullName evidence="1">Uncharacterized protein</fullName>
    </submittedName>
</protein>
<name>A0AAV9S958_9TELE</name>
<accession>A0AAV9S958</accession>